<dbReference type="Pfam" id="PF01510">
    <property type="entry name" value="Amidase_2"/>
    <property type="match status" value="1"/>
</dbReference>
<dbReference type="NCBIfam" id="NF008758">
    <property type="entry name" value="PRK11789.1"/>
    <property type="match status" value="1"/>
</dbReference>
<dbReference type="EMBL" id="BMDP01000001">
    <property type="protein sequence ID" value="GGI53642.1"/>
    <property type="molecule type" value="Genomic_DNA"/>
</dbReference>
<evidence type="ECO:0000256" key="7">
    <source>
        <dbReference type="ARBA" id="ARBA00022723"/>
    </source>
</evidence>
<dbReference type="SUPFAM" id="SSF55846">
    <property type="entry name" value="N-acetylmuramoyl-L-alanine amidase-like"/>
    <property type="match status" value="1"/>
</dbReference>
<feature type="domain" description="N-acetylmuramoyl-L-alanine amidase" evidence="13">
    <location>
        <begin position="20"/>
        <end position="168"/>
    </location>
</feature>
<dbReference type="AlphaFoldDB" id="A0A8J3F3M2"/>
<dbReference type="Proteomes" id="UP000627205">
    <property type="component" value="Unassembled WGS sequence"/>
</dbReference>
<dbReference type="CDD" id="cd06583">
    <property type="entry name" value="PGRP"/>
    <property type="match status" value="1"/>
</dbReference>
<protein>
    <recommendedName>
        <fullName evidence="11">1,6-anhydro-N-acetylmuramyl-L-alanine amidase AmpD</fullName>
        <ecNumber evidence="5">3.5.1.28</ecNumber>
    </recommendedName>
    <alternativeName>
        <fullName evidence="12">N-acetylmuramoyl-L-alanine amidase</fullName>
    </alternativeName>
</protein>
<dbReference type="PANTHER" id="PTHR30417">
    <property type="entry name" value="N-ACETYLMURAMOYL-L-ALANINE AMIDASE AMID"/>
    <property type="match status" value="1"/>
</dbReference>
<dbReference type="InterPro" id="IPR051206">
    <property type="entry name" value="NAMLAA_amidase_2"/>
</dbReference>
<dbReference type="GO" id="GO:0046872">
    <property type="term" value="F:metal ion binding"/>
    <property type="evidence" value="ECO:0007669"/>
    <property type="project" value="UniProtKB-KW"/>
</dbReference>
<dbReference type="InterPro" id="IPR036505">
    <property type="entry name" value="Amidase/PGRP_sf"/>
</dbReference>
<evidence type="ECO:0000256" key="5">
    <source>
        <dbReference type="ARBA" id="ARBA00011901"/>
    </source>
</evidence>
<evidence type="ECO:0000256" key="9">
    <source>
        <dbReference type="ARBA" id="ARBA00022833"/>
    </source>
</evidence>
<dbReference type="GO" id="GO:0071555">
    <property type="term" value="P:cell wall organization"/>
    <property type="evidence" value="ECO:0007669"/>
    <property type="project" value="UniProtKB-KW"/>
</dbReference>
<evidence type="ECO:0000259" key="13">
    <source>
        <dbReference type="SMART" id="SM00644"/>
    </source>
</evidence>
<sequence>MPAFHIGADGWAEGAQHEPSPNCDPRAEGTPVDLLVIHNISLPPGRFGGPYITDLFLNRLDYAADPYFEQLQPLRVSAHFLIRRDGAVVQFVSANDRAWHAGASSFCGRERCNDFSIGIELEGTDHEPFEAAQYAALAVLTVALQQACPLKSVTGHEHIAPGRKTDPGPFFDWALYRDHYCRAIGIDAKKSKIAADLAFCPM</sequence>
<evidence type="ECO:0000256" key="4">
    <source>
        <dbReference type="ARBA" id="ARBA00007553"/>
    </source>
</evidence>
<dbReference type="SMART" id="SM00644">
    <property type="entry name" value="Ami_2"/>
    <property type="match status" value="1"/>
</dbReference>
<evidence type="ECO:0000256" key="10">
    <source>
        <dbReference type="ARBA" id="ARBA00023316"/>
    </source>
</evidence>
<gene>
    <name evidence="14" type="primary">ampD</name>
    <name evidence="14" type="ORF">GCM10011430_08160</name>
</gene>
<evidence type="ECO:0000256" key="1">
    <source>
        <dbReference type="ARBA" id="ARBA00001561"/>
    </source>
</evidence>
<keyword evidence="8" id="KW-0378">Hydrolase</keyword>
<evidence type="ECO:0000256" key="6">
    <source>
        <dbReference type="ARBA" id="ARBA00022490"/>
    </source>
</evidence>
<name>A0A8J3F3M2_9BURK</name>
<evidence type="ECO:0000256" key="12">
    <source>
        <dbReference type="ARBA" id="ARBA00042615"/>
    </source>
</evidence>
<dbReference type="GO" id="GO:0008745">
    <property type="term" value="F:N-acetylmuramoyl-L-alanine amidase activity"/>
    <property type="evidence" value="ECO:0007669"/>
    <property type="project" value="UniProtKB-EC"/>
</dbReference>
<keyword evidence="9" id="KW-0862">Zinc</keyword>
<evidence type="ECO:0000256" key="3">
    <source>
        <dbReference type="ARBA" id="ARBA00004496"/>
    </source>
</evidence>
<organism evidence="14 15">
    <name type="scientific">Oxalicibacterium solurbis</name>
    <dbReference type="NCBI Taxonomy" id="69280"/>
    <lineage>
        <taxon>Bacteria</taxon>
        <taxon>Pseudomonadati</taxon>
        <taxon>Pseudomonadota</taxon>
        <taxon>Betaproteobacteria</taxon>
        <taxon>Burkholderiales</taxon>
        <taxon>Oxalobacteraceae</taxon>
        <taxon>Oxalicibacterium</taxon>
    </lineage>
</organism>
<dbReference type="Gene3D" id="3.40.80.10">
    <property type="entry name" value="Peptidoglycan recognition protein-like"/>
    <property type="match status" value="1"/>
</dbReference>
<keyword evidence="7" id="KW-0479">Metal-binding</keyword>
<keyword evidence="6" id="KW-0963">Cytoplasm</keyword>
<dbReference type="GO" id="GO:0009254">
    <property type="term" value="P:peptidoglycan turnover"/>
    <property type="evidence" value="ECO:0007669"/>
    <property type="project" value="TreeGrafter"/>
</dbReference>
<evidence type="ECO:0000256" key="2">
    <source>
        <dbReference type="ARBA" id="ARBA00001947"/>
    </source>
</evidence>
<evidence type="ECO:0000313" key="14">
    <source>
        <dbReference type="EMBL" id="GGI53642.1"/>
    </source>
</evidence>
<keyword evidence="10" id="KW-0961">Cell wall biogenesis/degradation</keyword>
<comment type="catalytic activity">
    <reaction evidence="1">
        <text>Hydrolyzes the link between N-acetylmuramoyl residues and L-amino acid residues in certain cell-wall glycopeptides.</text>
        <dbReference type="EC" id="3.5.1.28"/>
    </reaction>
</comment>
<dbReference type="GO" id="GO:0009253">
    <property type="term" value="P:peptidoglycan catabolic process"/>
    <property type="evidence" value="ECO:0007669"/>
    <property type="project" value="InterPro"/>
</dbReference>
<evidence type="ECO:0000256" key="11">
    <source>
        <dbReference type="ARBA" id="ARBA00039257"/>
    </source>
</evidence>
<comment type="similarity">
    <text evidence="4">Belongs to the N-acetylmuramoyl-L-alanine amidase 2 family.</text>
</comment>
<evidence type="ECO:0000313" key="15">
    <source>
        <dbReference type="Proteomes" id="UP000627205"/>
    </source>
</evidence>
<comment type="cofactor">
    <cofactor evidence="2">
        <name>Zn(2+)</name>
        <dbReference type="ChEBI" id="CHEBI:29105"/>
    </cofactor>
</comment>
<reference evidence="14" key="2">
    <citation type="submission" date="2020-09" db="EMBL/GenBank/DDBJ databases">
        <authorList>
            <person name="Sun Q."/>
            <person name="Sedlacek I."/>
        </authorList>
    </citation>
    <scope>NUCLEOTIDE SEQUENCE</scope>
    <source>
        <strain evidence="14">CCM 7664</strain>
    </source>
</reference>
<dbReference type="EC" id="3.5.1.28" evidence="5"/>
<comment type="caution">
    <text evidence="14">The sequence shown here is derived from an EMBL/GenBank/DDBJ whole genome shotgun (WGS) entry which is preliminary data.</text>
</comment>
<evidence type="ECO:0000256" key="8">
    <source>
        <dbReference type="ARBA" id="ARBA00022801"/>
    </source>
</evidence>
<proteinExistence type="inferred from homology"/>
<dbReference type="GO" id="GO:0005737">
    <property type="term" value="C:cytoplasm"/>
    <property type="evidence" value="ECO:0007669"/>
    <property type="project" value="UniProtKB-SubCell"/>
</dbReference>
<dbReference type="InterPro" id="IPR002502">
    <property type="entry name" value="Amidase_domain"/>
</dbReference>
<reference evidence="14" key="1">
    <citation type="journal article" date="2014" name="Int. J. Syst. Evol. Microbiol.">
        <title>Complete genome sequence of Corynebacterium casei LMG S-19264T (=DSM 44701T), isolated from a smear-ripened cheese.</title>
        <authorList>
            <consortium name="US DOE Joint Genome Institute (JGI-PGF)"/>
            <person name="Walter F."/>
            <person name="Albersmeier A."/>
            <person name="Kalinowski J."/>
            <person name="Ruckert C."/>
        </authorList>
    </citation>
    <scope>NUCLEOTIDE SEQUENCE</scope>
    <source>
        <strain evidence="14">CCM 7664</strain>
    </source>
</reference>
<comment type="subcellular location">
    <subcellularLocation>
        <location evidence="3">Cytoplasm</location>
    </subcellularLocation>
</comment>
<dbReference type="PANTHER" id="PTHR30417:SF4">
    <property type="entry name" value="1,6-ANHYDRO-N-ACETYLMURAMYL-L-ALANINE AMIDASE AMPD"/>
    <property type="match status" value="1"/>
</dbReference>
<accession>A0A8J3F3M2</accession>
<keyword evidence="15" id="KW-1185">Reference proteome</keyword>